<dbReference type="PANTHER" id="PTHR28069:SF2">
    <property type="entry name" value="GH20023P"/>
    <property type="match status" value="1"/>
</dbReference>
<dbReference type="EMBL" id="GL449769">
    <property type="protein sequence ID" value="EFN82059.1"/>
    <property type="molecule type" value="Genomic_DNA"/>
</dbReference>
<dbReference type="PANTHER" id="PTHR28069">
    <property type="entry name" value="GH20023P"/>
    <property type="match status" value="1"/>
</dbReference>
<dbReference type="InParanoid" id="E2BQK1"/>
<sequence length="410" mass="48056">MLAPFEGLRFKYLKADRYNSFFHPNFCHVCKFWSSEVNMISCYNCDMIAYCCERHMIVDQKQHVDICNAIKKLIREGKMRNFHEGTREEWLNCKKECVRVVEQELARSLLFHEEQMLLFAKSCHVCYKETSLKTCPLCLSVNYCEDHKQNVGPHKCAALQTWLATEIQAVKVSPNPPRQFKFINFPNANYPIATMNSFYDRYIRCSRSLKTWTFPDFIHSDYLSGPLTLYDCTRDPNVLQIPNTEYTYIIHIIATSHFDRLYLRSWEIFLHVFIKPTKLVVIMVGPNLQEECEAPDICKLKCKNFGHTFHFLSHRMLYHDYVNSSLYRKPDVIIRFHVELADGETWAQFLAALEVSSCPLVITAESNIKAQEYRSKIGDFSKQAMPIIDQIYITQVDQTTIAQVLMYDCI</sequence>
<keyword evidence="3" id="KW-1185">Reference proteome</keyword>
<gene>
    <name evidence="2" type="ORF">EAI_09418</name>
</gene>
<evidence type="ECO:0000313" key="2">
    <source>
        <dbReference type="EMBL" id="EFN82059.1"/>
    </source>
</evidence>
<dbReference type="AlphaFoldDB" id="E2BQK1"/>
<evidence type="ECO:0000259" key="1">
    <source>
        <dbReference type="Pfam" id="PF20179"/>
    </source>
</evidence>
<dbReference type="OrthoDB" id="5282002at2759"/>
<dbReference type="Proteomes" id="UP000008237">
    <property type="component" value="Unassembled WGS sequence"/>
</dbReference>
<name>E2BQK1_HARSA</name>
<dbReference type="SUPFAM" id="SSF144232">
    <property type="entry name" value="HIT/MYND zinc finger-like"/>
    <property type="match status" value="1"/>
</dbReference>
<proteinExistence type="predicted"/>
<evidence type="ECO:0000313" key="3">
    <source>
        <dbReference type="Proteomes" id="UP000008237"/>
    </source>
</evidence>
<feature type="domain" description="Mitochondrial splicing suppressor 51-like C-terminal" evidence="1">
    <location>
        <begin position="226"/>
        <end position="377"/>
    </location>
</feature>
<reference evidence="2 3" key="1">
    <citation type="journal article" date="2010" name="Science">
        <title>Genomic comparison of the ants Camponotus floridanus and Harpegnathos saltator.</title>
        <authorList>
            <person name="Bonasio R."/>
            <person name="Zhang G."/>
            <person name="Ye C."/>
            <person name="Mutti N.S."/>
            <person name="Fang X."/>
            <person name="Qin N."/>
            <person name="Donahue G."/>
            <person name="Yang P."/>
            <person name="Li Q."/>
            <person name="Li C."/>
            <person name="Zhang P."/>
            <person name="Huang Z."/>
            <person name="Berger S.L."/>
            <person name="Reinberg D."/>
            <person name="Wang J."/>
            <person name="Liebig J."/>
        </authorList>
    </citation>
    <scope>NUCLEOTIDE SEQUENCE [LARGE SCALE GENOMIC DNA]</scope>
    <source>
        <strain evidence="2 3">R22 G/1</strain>
    </source>
</reference>
<dbReference type="Pfam" id="PF20179">
    <property type="entry name" value="MSS51_C"/>
    <property type="match status" value="1"/>
</dbReference>
<dbReference type="InterPro" id="IPR046824">
    <property type="entry name" value="Mss51-like_C"/>
</dbReference>
<protein>
    <recommendedName>
        <fullName evidence="1">Mitochondrial splicing suppressor 51-like C-terminal domain-containing protein</fullName>
    </recommendedName>
</protein>
<organism evidence="3">
    <name type="scientific">Harpegnathos saltator</name>
    <name type="common">Jerdon's jumping ant</name>
    <dbReference type="NCBI Taxonomy" id="610380"/>
    <lineage>
        <taxon>Eukaryota</taxon>
        <taxon>Metazoa</taxon>
        <taxon>Ecdysozoa</taxon>
        <taxon>Arthropoda</taxon>
        <taxon>Hexapoda</taxon>
        <taxon>Insecta</taxon>
        <taxon>Pterygota</taxon>
        <taxon>Neoptera</taxon>
        <taxon>Endopterygota</taxon>
        <taxon>Hymenoptera</taxon>
        <taxon>Apocrita</taxon>
        <taxon>Aculeata</taxon>
        <taxon>Formicoidea</taxon>
        <taxon>Formicidae</taxon>
        <taxon>Ponerinae</taxon>
        <taxon>Ponerini</taxon>
        <taxon>Harpegnathos</taxon>
    </lineage>
</organism>
<accession>E2BQK1</accession>